<name>A0A6P4DDL2_ARADU</name>
<evidence type="ECO:0000313" key="2">
    <source>
        <dbReference type="RefSeq" id="XP_015965278.1"/>
    </source>
</evidence>
<organism evidence="1 2">
    <name type="scientific">Arachis duranensis</name>
    <name type="common">Wild peanut</name>
    <dbReference type="NCBI Taxonomy" id="130453"/>
    <lineage>
        <taxon>Eukaryota</taxon>
        <taxon>Viridiplantae</taxon>
        <taxon>Streptophyta</taxon>
        <taxon>Embryophyta</taxon>
        <taxon>Tracheophyta</taxon>
        <taxon>Spermatophyta</taxon>
        <taxon>Magnoliopsida</taxon>
        <taxon>eudicotyledons</taxon>
        <taxon>Gunneridae</taxon>
        <taxon>Pentapetalae</taxon>
        <taxon>rosids</taxon>
        <taxon>fabids</taxon>
        <taxon>Fabales</taxon>
        <taxon>Fabaceae</taxon>
        <taxon>Papilionoideae</taxon>
        <taxon>50 kb inversion clade</taxon>
        <taxon>dalbergioids sensu lato</taxon>
        <taxon>Dalbergieae</taxon>
        <taxon>Pterocarpus clade</taxon>
        <taxon>Arachis</taxon>
    </lineage>
</organism>
<dbReference type="PANTHER" id="PTHR33067">
    <property type="entry name" value="RNA-DIRECTED DNA POLYMERASE-RELATED"/>
    <property type="match status" value="1"/>
</dbReference>
<dbReference type="KEGG" id="adu:107489011"/>
<proteinExistence type="predicted"/>
<reference evidence="2" key="2">
    <citation type="submission" date="2025-08" db="UniProtKB">
        <authorList>
            <consortium name="RefSeq"/>
        </authorList>
    </citation>
    <scope>IDENTIFICATION</scope>
    <source>
        <tissue evidence="2">Whole plant</tissue>
    </source>
</reference>
<dbReference type="AlphaFoldDB" id="A0A6P4DDL2"/>
<evidence type="ECO:0000313" key="1">
    <source>
        <dbReference type="Proteomes" id="UP000515211"/>
    </source>
</evidence>
<dbReference type="RefSeq" id="XP_015965278.1">
    <property type="nucleotide sequence ID" value="XM_016109792.1"/>
</dbReference>
<dbReference type="Gene3D" id="2.40.70.10">
    <property type="entry name" value="Acid Proteases"/>
    <property type="match status" value="1"/>
</dbReference>
<dbReference type="PANTHER" id="PTHR33067:SF9">
    <property type="entry name" value="RNA-DIRECTED DNA POLYMERASE"/>
    <property type="match status" value="1"/>
</dbReference>
<keyword evidence="1" id="KW-1185">Reference proteome</keyword>
<protein>
    <submittedName>
        <fullName evidence="2">Uncharacterized protein LOC107489011</fullName>
    </submittedName>
</protein>
<dbReference type="InterPro" id="IPR021109">
    <property type="entry name" value="Peptidase_aspartic_dom_sf"/>
</dbReference>
<sequence length="161" mass="18424">MVDEYRAKMPFPQKICQEERDKLFVRFAEYLRVLEIKIPFVEALEQIPSYTKFMKDILSHKKDWRETQTVLLTKECSATIQNSLPEKLKDLGSFMIPCTLGVSCTRTTLCDLGESINLTPASLIKNLCLIEEVKPTRMCFQLADGSTKILSGIIKDMIVKV</sequence>
<dbReference type="OrthoDB" id="778454at2759"/>
<gene>
    <name evidence="2" type="primary">LOC107489011</name>
</gene>
<dbReference type="GeneID" id="107489011"/>
<dbReference type="Proteomes" id="UP000515211">
    <property type="component" value="Chromosome 5"/>
</dbReference>
<reference evidence="1" key="1">
    <citation type="journal article" date="2016" name="Nat. Genet.">
        <title>The genome sequences of Arachis duranensis and Arachis ipaensis, the diploid ancestors of cultivated peanut.</title>
        <authorList>
            <person name="Bertioli D.J."/>
            <person name="Cannon S.B."/>
            <person name="Froenicke L."/>
            <person name="Huang G."/>
            <person name="Farmer A.D."/>
            <person name="Cannon E.K."/>
            <person name="Liu X."/>
            <person name="Gao D."/>
            <person name="Clevenger J."/>
            <person name="Dash S."/>
            <person name="Ren L."/>
            <person name="Moretzsohn M.C."/>
            <person name="Shirasawa K."/>
            <person name="Huang W."/>
            <person name="Vidigal B."/>
            <person name="Abernathy B."/>
            <person name="Chu Y."/>
            <person name="Niederhuth C.E."/>
            <person name="Umale P."/>
            <person name="Araujo A.C."/>
            <person name="Kozik A."/>
            <person name="Kim K.D."/>
            <person name="Burow M.D."/>
            <person name="Varshney R.K."/>
            <person name="Wang X."/>
            <person name="Zhang X."/>
            <person name="Barkley N."/>
            <person name="Guimaraes P.M."/>
            <person name="Isobe S."/>
            <person name="Guo B."/>
            <person name="Liao B."/>
            <person name="Stalker H.T."/>
            <person name="Schmitz R.J."/>
            <person name="Scheffler B.E."/>
            <person name="Leal-Bertioli S.C."/>
            <person name="Xun X."/>
            <person name="Jackson S.A."/>
            <person name="Michelmore R."/>
            <person name="Ozias-Akins P."/>
        </authorList>
    </citation>
    <scope>NUCLEOTIDE SEQUENCE [LARGE SCALE GENOMIC DNA]</scope>
    <source>
        <strain evidence="1">cv. V14167</strain>
    </source>
</reference>
<accession>A0A6P4DDL2</accession>